<proteinExistence type="inferred from homology"/>
<evidence type="ECO:0000256" key="4">
    <source>
        <dbReference type="PIRNR" id="PIRNR005700"/>
    </source>
</evidence>
<keyword evidence="1 4" id="KW-0645">Protease</keyword>
<dbReference type="EMBL" id="CP008748">
    <property type="protein sequence ID" value="ASI54130.1"/>
    <property type="molecule type" value="Genomic_DNA"/>
</dbReference>
<name>A0A4P1QGD5_9BACT</name>
<dbReference type="InterPro" id="IPR038765">
    <property type="entry name" value="Papain-like_cys_pep_sf"/>
</dbReference>
<dbReference type="KEGG" id="mhyv:MHSN_03050"/>
<evidence type="ECO:0000256" key="2">
    <source>
        <dbReference type="ARBA" id="ARBA00022801"/>
    </source>
</evidence>
<keyword evidence="4" id="KW-0031">Aminopeptidase</keyword>
<evidence type="ECO:0000256" key="5">
    <source>
        <dbReference type="PIRSR" id="PIRSR005700-1"/>
    </source>
</evidence>
<keyword evidence="3 4" id="KW-0788">Thiol protease</keyword>
<dbReference type="GO" id="GO:0043418">
    <property type="term" value="P:homocysteine catabolic process"/>
    <property type="evidence" value="ECO:0007669"/>
    <property type="project" value="TreeGrafter"/>
</dbReference>
<dbReference type="Pfam" id="PF03051">
    <property type="entry name" value="Peptidase_C1_2"/>
    <property type="match status" value="1"/>
</dbReference>
<dbReference type="InterPro" id="IPR000169">
    <property type="entry name" value="Pept_cys_AS"/>
</dbReference>
<reference evidence="6 7" key="1">
    <citation type="submission" date="2014-06" db="EMBL/GenBank/DDBJ databases">
        <title>The Whole Genome Sequence of Mycoplasma hyosynoviae strain ATCC 27095.</title>
        <authorList>
            <person name="Calcutt M.J."/>
            <person name="Foecking M.F."/>
        </authorList>
    </citation>
    <scope>NUCLEOTIDE SEQUENCE [LARGE SCALE GENOMIC DNA]</scope>
    <source>
        <strain evidence="6 7">M60</strain>
    </source>
</reference>
<dbReference type="RefSeq" id="WP_119863959.1">
    <property type="nucleotide sequence ID" value="NZ_CP008748.1"/>
</dbReference>
<accession>A0A4P1QGD5</accession>
<dbReference type="GO" id="GO:0005737">
    <property type="term" value="C:cytoplasm"/>
    <property type="evidence" value="ECO:0007669"/>
    <property type="project" value="TreeGrafter"/>
</dbReference>
<dbReference type="PANTHER" id="PTHR10363">
    <property type="entry name" value="BLEOMYCIN HYDROLASE"/>
    <property type="match status" value="1"/>
</dbReference>
<dbReference type="GO" id="GO:0070005">
    <property type="term" value="F:cysteine-type aminopeptidase activity"/>
    <property type="evidence" value="ECO:0007669"/>
    <property type="project" value="InterPro"/>
</dbReference>
<evidence type="ECO:0000313" key="7">
    <source>
        <dbReference type="Proteomes" id="UP000264882"/>
    </source>
</evidence>
<keyword evidence="7" id="KW-1185">Reference proteome</keyword>
<dbReference type="PIRSF" id="PIRSF005700">
    <property type="entry name" value="PepC"/>
    <property type="match status" value="1"/>
</dbReference>
<feature type="active site" evidence="5">
    <location>
        <position position="366"/>
    </location>
</feature>
<dbReference type="PANTHER" id="PTHR10363:SF2">
    <property type="entry name" value="BLEOMYCIN HYDROLASE"/>
    <property type="match status" value="1"/>
</dbReference>
<dbReference type="Gene3D" id="3.90.70.10">
    <property type="entry name" value="Cysteine proteinases"/>
    <property type="match status" value="1"/>
</dbReference>
<dbReference type="SUPFAM" id="SSF54001">
    <property type="entry name" value="Cysteine proteinases"/>
    <property type="match status" value="1"/>
</dbReference>
<feature type="active site" evidence="5">
    <location>
        <position position="70"/>
    </location>
</feature>
<keyword evidence="2 4" id="KW-0378">Hydrolase</keyword>
<feature type="active site" evidence="5">
    <location>
        <position position="388"/>
    </location>
</feature>
<evidence type="ECO:0000313" key="6">
    <source>
        <dbReference type="EMBL" id="ASI54130.1"/>
    </source>
</evidence>
<dbReference type="Proteomes" id="UP000264882">
    <property type="component" value="Chromosome"/>
</dbReference>
<evidence type="ECO:0000256" key="1">
    <source>
        <dbReference type="ARBA" id="ARBA00022670"/>
    </source>
</evidence>
<organism evidence="6 7">
    <name type="scientific">Metamycoplasma hyosynoviae</name>
    <dbReference type="NCBI Taxonomy" id="29559"/>
    <lineage>
        <taxon>Bacteria</taxon>
        <taxon>Bacillati</taxon>
        <taxon>Mycoplasmatota</taxon>
        <taxon>Mycoplasmoidales</taxon>
        <taxon>Metamycoplasmataceae</taxon>
        <taxon>Metamycoplasma</taxon>
    </lineage>
</organism>
<dbReference type="PROSITE" id="PS00139">
    <property type="entry name" value="THIOL_PROTEASE_CYS"/>
    <property type="match status" value="1"/>
</dbReference>
<dbReference type="InterPro" id="IPR004134">
    <property type="entry name" value="Peptidase_C1B"/>
</dbReference>
<dbReference type="CDD" id="cd00585">
    <property type="entry name" value="Peptidase_C1B"/>
    <property type="match status" value="1"/>
</dbReference>
<dbReference type="GO" id="GO:0009636">
    <property type="term" value="P:response to toxic substance"/>
    <property type="evidence" value="ECO:0007669"/>
    <property type="project" value="TreeGrafter"/>
</dbReference>
<gene>
    <name evidence="6" type="ORF">MHSN_03050</name>
</gene>
<protein>
    <recommendedName>
        <fullName evidence="4">Aminopeptidase</fullName>
    </recommendedName>
</protein>
<dbReference type="GO" id="GO:0006508">
    <property type="term" value="P:proteolysis"/>
    <property type="evidence" value="ECO:0007669"/>
    <property type="project" value="UniProtKB-KW"/>
</dbReference>
<dbReference type="AlphaFoldDB" id="A0A4P1QGD5"/>
<comment type="similarity">
    <text evidence="4">Belongs to the peptidase C1 family.</text>
</comment>
<sequence>MNNLINKDLLKSLRKTYLKDKSNKIIENSILKNGIASSSLNADVVNKHDFEFSIETKVGQITNQKNSGRCWIFASLNMARLALMEKLNVENIELSQNYIGFYDYLEKANTYLNFMLEEGLKLDYTDRLFQRFNHDPVSDGGYYEWFIDLVKKYGILPKASMPETFQSTSTSFMFEQINLRLKAYVVQMRQIFEENRNQLTPEIYDLRDKALQDTYSILVKSLGLPPEEFTFSYRDKDKKYFTIKSTPKEFYEKYIAEVLENKITIISDPREIHPYYRLLHSKYVKSMYEGIGMQALNIPLEEQKQAIIASLKDNKAVWYGCDVTASSERKLGIMDENVYVTDLTLTKTLPFSKKQRFEMQASFISHAMNLVGVNIKEDGTITNWKVENSWGDDIGKKGIFSMSDKWFDEYSYEAIVDKKYLSEKALKGLEEPAIELDPFDLIV</sequence>
<evidence type="ECO:0000256" key="3">
    <source>
        <dbReference type="ARBA" id="ARBA00022807"/>
    </source>
</evidence>